<gene>
    <name evidence="2" type="ordered locus">SE_0491</name>
</gene>
<dbReference type="OrthoDB" id="2412730at2"/>
<organism evidence="2 3">
    <name type="scientific">Staphylococcus epidermidis (strain ATCC 12228 / FDA PCI 1200)</name>
    <dbReference type="NCBI Taxonomy" id="176280"/>
    <lineage>
        <taxon>Bacteria</taxon>
        <taxon>Bacillati</taxon>
        <taxon>Bacillota</taxon>
        <taxon>Bacilli</taxon>
        <taxon>Bacillales</taxon>
        <taxon>Staphylococcaceae</taxon>
        <taxon>Staphylococcus</taxon>
    </lineage>
</organism>
<dbReference type="GeneID" id="50019358"/>
<reference evidence="2 3" key="1">
    <citation type="journal article" date="2003" name="Mol. Microbiol.">
        <title>Genome-based analysis of virulence genes in a non-biofilm-forming Staphylococcus epidermidis strain (ATCC 12228).</title>
        <authorList>
            <person name="Zhang Y.Q."/>
            <person name="Ren S.X."/>
            <person name="Li H.L."/>
            <person name="Wang Y.X."/>
            <person name="Fu G."/>
            <person name="Yang J."/>
            <person name="Qin Z.Q."/>
            <person name="Miao Y.G."/>
            <person name="Wang W.Y."/>
            <person name="Chen R.S."/>
            <person name="Shen Y."/>
            <person name="Chen Z."/>
            <person name="Yuan Z.H."/>
            <person name="Zhao G.P."/>
            <person name="Qu D."/>
            <person name="Danchin A."/>
            <person name="Wen Y.M."/>
        </authorList>
    </citation>
    <scope>NUCLEOTIDE SEQUENCE [LARGE SCALE GENOMIC DNA]</scope>
    <source>
        <strain evidence="3">ATCC 12228 / FDA PCI 1200</strain>
    </source>
</reference>
<dbReference type="AlphaFoldDB" id="A0A0H2VHL3"/>
<dbReference type="KEGG" id="sep:SE_0491"/>
<dbReference type="HOGENOM" id="CLU_201948_0_0_9"/>
<keyword evidence="1" id="KW-0812">Transmembrane</keyword>
<evidence type="ECO:0000313" key="3">
    <source>
        <dbReference type="Proteomes" id="UP000001411"/>
    </source>
</evidence>
<sequence length="68" mass="7799">MTLLWLAILILLTVLGKKMSNQAIKNNQVLIAKLIATITTFCAFVLVYLLMQSIMPHIIKLMNVFYHH</sequence>
<dbReference type="PATRIC" id="fig|176280.10.peg.463"/>
<accession>A0A0H2VHL3</accession>
<proteinExistence type="predicted"/>
<dbReference type="eggNOG" id="ENOG50305I3">
    <property type="taxonomic scope" value="Bacteria"/>
</dbReference>
<name>A0A0H2VHL3_STAES</name>
<dbReference type="RefSeq" id="WP_001830353.1">
    <property type="nucleotide sequence ID" value="NC_004461.1"/>
</dbReference>
<keyword evidence="1" id="KW-1133">Transmembrane helix</keyword>
<evidence type="ECO:0000256" key="1">
    <source>
        <dbReference type="SAM" id="Phobius"/>
    </source>
</evidence>
<evidence type="ECO:0000313" key="2">
    <source>
        <dbReference type="EMBL" id="AAO04088.1"/>
    </source>
</evidence>
<dbReference type="EMBL" id="AE015929">
    <property type="protein sequence ID" value="AAO04088.1"/>
    <property type="molecule type" value="Genomic_DNA"/>
</dbReference>
<dbReference type="Proteomes" id="UP000001411">
    <property type="component" value="Chromosome"/>
</dbReference>
<protein>
    <submittedName>
        <fullName evidence="2">Uncharacterized protein</fullName>
    </submittedName>
</protein>
<feature type="transmembrane region" description="Helical" evidence="1">
    <location>
        <begin position="30"/>
        <end position="51"/>
    </location>
</feature>
<keyword evidence="1" id="KW-0472">Membrane</keyword>